<organism evidence="1 2">
    <name type="scientific">Nematostella vectensis</name>
    <name type="common">Starlet sea anemone</name>
    <dbReference type="NCBI Taxonomy" id="45351"/>
    <lineage>
        <taxon>Eukaryota</taxon>
        <taxon>Metazoa</taxon>
        <taxon>Cnidaria</taxon>
        <taxon>Anthozoa</taxon>
        <taxon>Hexacorallia</taxon>
        <taxon>Actiniaria</taxon>
        <taxon>Edwardsiidae</taxon>
        <taxon>Nematostella</taxon>
    </lineage>
</organism>
<protein>
    <submittedName>
        <fullName evidence="1">Uncharacterized protein</fullName>
    </submittedName>
</protein>
<dbReference type="HOGENOM" id="CLU_752960_0_0_1"/>
<dbReference type="EMBL" id="DS469832">
    <property type="protein sequence ID" value="EDO32331.1"/>
    <property type="molecule type" value="Genomic_DNA"/>
</dbReference>
<dbReference type="InParanoid" id="A7SVD6"/>
<dbReference type="AlphaFoldDB" id="A7SVD6"/>
<evidence type="ECO:0000313" key="1">
    <source>
        <dbReference type="EMBL" id="EDO32331.1"/>
    </source>
</evidence>
<evidence type="ECO:0000313" key="2">
    <source>
        <dbReference type="Proteomes" id="UP000001593"/>
    </source>
</evidence>
<sequence length="368" mass="41664">MESSSESAICSFMWFSSDYWGISSNGRAPAQHAGGRHWWFSGRILACHAGGPIFLPKASMVSRVAHWKRAGPITQRSQDRNLALLEEVTGGSVVDSRHKKQNRISSPRLQSLAEWRIGRRHWWFSGRILACHAGGPIFLPKASMVSRVAHWKRAGPITQRSQDRNLALLELNILENSSESAICSFMWFSSDYLGISSNGRHWWFSGRILACHAGDPIFLPKASMVSRVAQWKHAGHITQRSEDRNIALLELNILENSSESAICSFMWFSSDYWGISSNGRHWWFSGRILACHAGGPIFLPKASMVSRVAQWKRAGPITQRSEDRNLALLEVRQFFVADIKKRNNTLAIVFEQIKIVYVQNFKTTRAKL</sequence>
<gene>
    <name evidence="1" type="ORF">NEMVEDRAFT_v1g218058</name>
</gene>
<reference evidence="1 2" key="1">
    <citation type="journal article" date="2007" name="Science">
        <title>Sea anemone genome reveals ancestral eumetazoan gene repertoire and genomic organization.</title>
        <authorList>
            <person name="Putnam N.H."/>
            <person name="Srivastava M."/>
            <person name="Hellsten U."/>
            <person name="Dirks B."/>
            <person name="Chapman J."/>
            <person name="Salamov A."/>
            <person name="Terry A."/>
            <person name="Shapiro H."/>
            <person name="Lindquist E."/>
            <person name="Kapitonov V.V."/>
            <person name="Jurka J."/>
            <person name="Genikhovich G."/>
            <person name="Grigoriev I.V."/>
            <person name="Lucas S.M."/>
            <person name="Steele R.E."/>
            <person name="Finnerty J.R."/>
            <person name="Technau U."/>
            <person name="Martindale M.Q."/>
            <person name="Rokhsar D.S."/>
        </authorList>
    </citation>
    <scope>NUCLEOTIDE SEQUENCE [LARGE SCALE GENOMIC DNA]</scope>
    <source>
        <strain evidence="2">CH2 X CH6</strain>
    </source>
</reference>
<dbReference type="Proteomes" id="UP000001593">
    <property type="component" value="Unassembled WGS sequence"/>
</dbReference>
<keyword evidence="2" id="KW-1185">Reference proteome</keyword>
<proteinExistence type="predicted"/>
<name>A7SVD6_NEMVE</name>
<accession>A7SVD6</accession>